<dbReference type="AlphaFoldDB" id="R9A8Y9"/>
<dbReference type="GeneID" id="20377592"/>
<dbReference type="HOGENOM" id="CLU_3351411_0_0_1"/>
<gene>
    <name evidence="1" type="ORF">J056_004640</name>
</gene>
<evidence type="ECO:0000313" key="2">
    <source>
        <dbReference type="Proteomes" id="UP000014064"/>
    </source>
</evidence>
<keyword evidence="2" id="KW-1185">Reference proteome</keyword>
<protein>
    <submittedName>
        <fullName evidence="1">Uncharacterized protein</fullName>
    </submittedName>
</protein>
<name>R9A8Y9_WALI9</name>
<dbReference type="EMBL" id="KE007302">
    <property type="protein sequence ID" value="EOQ98626.1"/>
    <property type="molecule type" value="Genomic_DNA"/>
</dbReference>
<reference evidence="2" key="1">
    <citation type="journal article" date="2013" name="BMC Genomics">
        <title>Genome and transcriptome sequencing of the halophilic fungus Wallemia ichthyophaga: haloadaptations present and absent.</title>
        <authorList>
            <person name="Zajc J."/>
            <person name="Liu Y."/>
            <person name="Dai W."/>
            <person name="Yang Z."/>
            <person name="Hu J."/>
            <person name="Gostincar C."/>
            <person name="Gunde-Cimerman N."/>
        </authorList>
    </citation>
    <scope>NUCLEOTIDE SEQUENCE [LARGE SCALE GENOMIC DNA]</scope>
    <source>
        <strain evidence="2">EXF-994 / CBS 113033</strain>
    </source>
</reference>
<evidence type="ECO:0000313" key="1">
    <source>
        <dbReference type="EMBL" id="EOQ98626.1"/>
    </source>
</evidence>
<accession>R9A8Y9</accession>
<dbReference type="Proteomes" id="UP000014064">
    <property type="component" value="Unassembled WGS sequence"/>
</dbReference>
<organism evidence="1 2">
    <name type="scientific">Wallemia ichthyophaga (strain EXF-994 / CBS 113033)</name>
    <dbReference type="NCBI Taxonomy" id="1299270"/>
    <lineage>
        <taxon>Eukaryota</taxon>
        <taxon>Fungi</taxon>
        <taxon>Dikarya</taxon>
        <taxon>Basidiomycota</taxon>
        <taxon>Wallemiomycotina</taxon>
        <taxon>Wallemiomycetes</taxon>
        <taxon>Wallemiales</taxon>
        <taxon>Wallemiaceae</taxon>
        <taxon>Wallemia</taxon>
    </lineage>
</organism>
<sequence length="37" mass="4281">MSKDQMKTAPLRPKFISVTSYLFEVFSKSSPLDWDSL</sequence>
<dbReference type="RefSeq" id="XP_009270533.1">
    <property type="nucleotide sequence ID" value="XM_009272258.1"/>
</dbReference>
<proteinExistence type="predicted"/>
<dbReference type="KEGG" id="wic:J056_004640"/>